<dbReference type="EMBL" id="HBIE01026288">
    <property type="protein sequence ID" value="CAE0313074.1"/>
    <property type="molecule type" value="Transcribed_RNA"/>
</dbReference>
<accession>A0A7S3I4X0</accession>
<dbReference type="SUPFAM" id="SSF52200">
    <property type="entry name" value="Toll/Interleukin receptor TIR domain"/>
    <property type="match status" value="1"/>
</dbReference>
<feature type="transmembrane region" description="Helical" evidence="2">
    <location>
        <begin position="309"/>
        <end position="333"/>
    </location>
</feature>
<evidence type="ECO:0000256" key="2">
    <source>
        <dbReference type="SAM" id="Phobius"/>
    </source>
</evidence>
<organism evidence="3">
    <name type="scientific">Favella ehrenbergii</name>
    <dbReference type="NCBI Taxonomy" id="182087"/>
    <lineage>
        <taxon>Eukaryota</taxon>
        <taxon>Sar</taxon>
        <taxon>Alveolata</taxon>
        <taxon>Ciliophora</taxon>
        <taxon>Intramacronucleata</taxon>
        <taxon>Spirotrichea</taxon>
        <taxon>Choreotrichia</taxon>
        <taxon>Tintinnida</taxon>
        <taxon>Xystonellidae</taxon>
        <taxon>Favella</taxon>
    </lineage>
</organism>
<keyword evidence="2" id="KW-0812">Transmembrane</keyword>
<dbReference type="InterPro" id="IPR035897">
    <property type="entry name" value="Toll_tir_struct_dom_sf"/>
</dbReference>
<evidence type="ECO:0000256" key="1">
    <source>
        <dbReference type="SAM" id="MobiDB-lite"/>
    </source>
</evidence>
<feature type="transmembrane region" description="Helical" evidence="2">
    <location>
        <begin position="267"/>
        <end position="289"/>
    </location>
</feature>
<feature type="region of interest" description="Disordered" evidence="1">
    <location>
        <begin position="1"/>
        <end position="20"/>
    </location>
</feature>
<dbReference type="AlphaFoldDB" id="A0A7S3I4X0"/>
<evidence type="ECO:0000313" key="3">
    <source>
        <dbReference type="EMBL" id="CAE0313074.1"/>
    </source>
</evidence>
<reference evidence="3" key="1">
    <citation type="submission" date="2021-01" db="EMBL/GenBank/DDBJ databases">
        <authorList>
            <person name="Corre E."/>
            <person name="Pelletier E."/>
            <person name="Niang G."/>
            <person name="Scheremetjew M."/>
            <person name="Finn R."/>
            <person name="Kale V."/>
            <person name="Holt S."/>
            <person name="Cochrane G."/>
            <person name="Meng A."/>
            <person name="Brown T."/>
            <person name="Cohen L."/>
        </authorList>
    </citation>
    <scope>NUCLEOTIDE SEQUENCE</scope>
    <source>
        <strain evidence="3">Fehren 1</strain>
    </source>
</reference>
<proteinExistence type="predicted"/>
<name>A0A7S3I4X0_9SPIT</name>
<feature type="transmembrane region" description="Helical" evidence="2">
    <location>
        <begin position="154"/>
        <end position="180"/>
    </location>
</feature>
<sequence>MDKATIHQADTTEPAGQPYQGTVHKCSFTIPGFRDMSEAEKAERTSKYRVLNQAGVGLFDHFLTNSSELWVLFVPRYIERVWCIYELAYWLRLMKQDKQRKIKMIPIERNELLYASLPKHQGVVALMSCMYCAVITVAGTYFHRGGPNTSSLSVGLELAVVGGILFCLVIGALVFAWFYFKDIKPAAALRHEVVSKLRNFTWKQAKATSEPDKKHVENMITTLWTQQLKSEAKGSEDALQEFEKTVTHEVADKVDALLKQSERSLMISYIVQILSVIILDGLIIGLIALDAVRPVIAPRYGFWATNNLGASYGLFFAIAVIVVLIDIAIFLWVKRTWGKIKV</sequence>
<keyword evidence="2" id="KW-0472">Membrane</keyword>
<gene>
    <name evidence="3" type="ORF">FEHR0123_LOCUS7998</name>
</gene>
<keyword evidence="2" id="KW-1133">Transmembrane helix</keyword>
<protein>
    <submittedName>
        <fullName evidence="3">Uncharacterized protein</fullName>
    </submittedName>
</protein>
<feature type="transmembrane region" description="Helical" evidence="2">
    <location>
        <begin position="123"/>
        <end position="142"/>
    </location>
</feature>